<dbReference type="EMBL" id="JAVRFL010000017">
    <property type="protein sequence ID" value="MDT0530534.1"/>
    <property type="molecule type" value="Genomic_DNA"/>
</dbReference>
<feature type="transmembrane region" description="Helical" evidence="5">
    <location>
        <begin position="147"/>
        <end position="166"/>
    </location>
</feature>
<gene>
    <name evidence="7" type="ORF">RM555_16195</name>
</gene>
<comment type="caution">
    <text evidence="7">The sequence shown here is derived from an EMBL/GenBank/DDBJ whole genome shotgun (WGS) entry which is preliminary data.</text>
</comment>
<keyword evidence="2 5" id="KW-0812">Transmembrane</keyword>
<accession>A0ABU2WX78</accession>
<dbReference type="Proteomes" id="UP001180973">
    <property type="component" value="Unassembled WGS sequence"/>
</dbReference>
<keyword evidence="8" id="KW-1185">Reference proteome</keyword>
<feature type="transmembrane region" description="Helical" evidence="5">
    <location>
        <begin position="74"/>
        <end position="95"/>
    </location>
</feature>
<evidence type="ECO:0000256" key="2">
    <source>
        <dbReference type="ARBA" id="ARBA00022692"/>
    </source>
</evidence>
<evidence type="ECO:0000313" key="7">
    <source>
        <dbReference type="EMBL" id="MDT0530534.1"/>
    </source>
</evidence>
<reference evidence="7" key="1">
    <citation type="submission" date="2023-09" db="EMBL/GenBank/DDBJ databases">
        <title>30 novel species of actinomycetes from the DSMZ collection.</title>
        <authorList>
            <person name="Nouioui I."/>
        </authorList>
    </citation>
    <scope>NUCLEOTIDE SEQUENCE</scope>
    <source>
        <strain evidence="7">DSM 115977</strain>
    </source>
</reference>
<feature type="domain" description="Methylamine utilisation protein MauE" evidence="6">
    <location>
        <begin position="5"/>
        <end position="133"/>
    </location>
</feature>
<evidence type="ECO:0000313" key="8">
    <source>
        <dbReference type="Proteomes" id="UP001180973"/>
    </source>
</evidence>
<name>A0ABU2WX78_9ACTN</name>
<feature type="transmembrane region" description="Helical" evidence="5">
    <location>
        <begin position="115"/>
        <end position="135"/>
    </location>
</feature>
<evidence type="ECO:0000256" key="3">
    <source>
        <dbReference type="ARBA" id="ARBA00022989"/>
    </source>
</evidence>
<organism evidence="7 8">
    <name type="scientific">Micromonospora reichwaldensis</name>
    <dbReference type="NCBI Taxonomy" id="3075516"/>
    <lineage>
        <taxon>Bacteria</taxon>
        <taxon>Bacillati</taxon>
        <taxon>Actinomycetota</taxon>
        <taxon>Actinomycetes</taxon>
        <taxon>Micromonosporales</taxon>
        <taxon>Micromonosporaceae</taxon>
        <taxon>Micromonospora</taxon>
    </lineage>
</organism>
<feature type="transmembrane region" description="Helical" evidence="5">
    <location>
        <begin position="46"/>
        <end position="67"/>
    </location>
</feature>
<evidence type="ECO:0000256" key="1">
    <source>
        <dbReference type="ARBA" id="ARBA00004141"/>
    </source>
</evidence>
<evidence type="ECO:0000256" key="4">
    <source>
        <dbReference type="ARBA" id="ARBA00023136"/>
    </source>
</evidence>
<evidence type="ECO:0000256" key="5">
    <source>
        <dbReference type="SAM" id="Phobius"/>
    </source>
</evidence>
<keyword evidence="4 5" id="KW-0472">Membrane</keyword>
<dbReference type="InterPro" id="IPR009908">
    <property type="entry name" value="Methylamine_util_MauE"/>
</dbReference>
<sequence length="196" mass="19431">MSGLLAGVATYTVLLTLLVSTAEHLSRPAALARALAAHRVLPAPVAVAVVAIAGEGLLAGAGIVALLHPAGERLLVAVLVGSGALLALYAGYGLYVRATGRAGPCGCSRVDLPMTGWVVARAAILAGLAVLALSLSGAIVAPERADAALAVVLLASATFTTLLWHLPAAMYEPATATAGRPTTRRSIGTTEGGIAG</sequence>
<protein>
    <recommendedName>
        <fullName evidence="6">Methylamine utilisation protein MauE domain-containing protein</fullName>
    </recommendedName>
</protein>
<keyword evidence="3 5" id="KW-1133">Transmembrane helix</keyword>
<dbReference type="Pfam" id="PF07291">
    <property type="entry name" value="MauE"/>
    <property type="match status" value="1"/>
</dbReference>
<proteinExistence type="predicted"/>
<dbReference type="RefSeq" id="WP_311412520.1">
    <property type="nucleotide sequence ID" value="NZ_JAVRFL010000017.1"/>
</dbReference>
<comment type="subcellular location">
    <subcellularLocation>
        <location evidence="1">Membrane</location>
        <topology evidence="1">Multi-pass membrane protein</topology>
    </subcellularLocation>
</comment>
<evidence type="ECO:0000259" key="6">
    <source>
        <dbReference type="Pfam" id="PF07291"/>
    </source>
</evidence>